<dbReference type="InterPro" id="IPR052900">
    <property type="entry name" value="Phospholipid_Metab_Enz"/>
</dbReference>
<dbReference type="PANTHER" id="PTHR43606:SF2">
    <property type="entry name" value="ALKALINE PHOSPHATASE FAMILY PROTEIN (AFU_ORTHOLOGUE AFUA_5G03860)"/>
    <property type="match status" value="1"/>
</dbReference>
<sequence>MTGLLQELQLIDPKTIPHPLFERLSLTTSLAIRILTYVFIRWIPGPWIPTIVSTSFAIFVPVFLALFLSKPIFNTRSEETGITVRSQAPTENGDVRKYSNSSDGTVVVEAAKVKVFTRRKVPPWKTLAFGIPSVSDSLVTSVITFLINAFCFVAIYDATYTLPYYYKARNLSFARTGWVSENSARILIREDPLSDYVKFSPVYVVSWKEAIFPETADALAPPVRWKTTQVDSFTETTDYTVSVLLTGLKPSTKYQYLTTGNHTGSFTTAPRKTSRGKFTFLSTSCIKQRVPYSPFSHPLDIPGFKTLGRLLPILKAQFMLFLGDFIYIDVPMRPGKDAEAYRMSYRQVYASKNWPAVGEDLPWIHVYDDHEIANDWDKGDEGLYAAAVRPYKEYQHQVNPPPVRANATYYSFNWGPTSFFLLDTRRYRSPNNVRDGPQKTMLGASQLDDLLEWLRTNDRDIQWKFIVSSVPMTKNWGVNGNDTWRGFQWERSKILEAAWAVKSAGVVVLSGDRHEFAATAFPPPPGSRFPASATIHEFSCSPLSQFYLPFRTYKQKDDQDVLIKYIPDGNSKFGAIEIDSTSPDQAILKYRLFVDGEEVWDWILTKPRL</sequence>
<evidence type="ECO:0000256" key="1">
    <source>
        <dbReference type="SAM" id="Phobius"/>
    </source>
</evidence>
<keyword evidence="1" id="KW-0812">Transmembrane</keyword>
<evidence type="ECO:0000313" key="3">
    <source>
        <dbReference type="EMBL" id="KAK6541269.1"/>
    </source>
</evidence>
<dbReference type="Pfam" id="PF09423">
    <property type="entry name" value="PhoD"/>
    <property type="match status" value="1"/>
</dbReference>
<evidence type="ECO:0000259" key="2">
    <source>
        <dbReference type="Pfam" id="PF09423"/>
    </source>
</evidence>
<name>A0AAV9XGP1_9PEZI</name>
<organism evidence="3 4">
    <name type="scientific">Orbilia ellipsospora</name>
    <dbReference type="NCBI Taxonomy" id="2528407"/>
    <lineage>
        <taxon>Eukaryota</taxon>
        <taxon>Fungi</taxon>
        <taxon>Dikarya</taxon>
        <taxon>Ascomycota</taxon>
        <taxon>Pezizomycotina</taxon>
        <taxon>Orbiliomycetes</taxon>
        <taxon>Orbiliales</taxon>
        <taxon>Orbiliaceae</taxon>
        <taxon>Orbilia</taxon>
    </lineage>
</organism>
<feature type="domain" description="PhoD-like phosphatase metallophosphatase" evidence="2">
    <location>
        <begin position="313"/>
        <end position="581"/>
    </location>
</feature>
<dbReference type="InterPro" id="IPR038607">
    <property type="entry name" value="PhoD-like_sf"/>
</dbReference>
<dbReference type="Proteomes" id="UP001365542">
    <property type="component" value="Unassembled WGS sequence"/>
</dbReference>
<dbReference type="PANTHER" id="PTHR43606">
    <property type="entry name" value="PHOSPHATASE, PUTATIVE (AFU_ORTHOLOGUE AFUA_6G08710)-RELATED"/>
    <property type="match status" value="1"/>
</dbReference>
<reference evidence="3 4" key="1">
    <citation type="submission" date="2019-10" db="EMBL/GenBank/DDBJ databases">
        <authorList>
            <person name="Palmer J.M."/>
        </authorList>
    </citation>
    <scope>NUCLEOTIDE SEQUENCE [LARGE SCALE GENOMIC DNA]</scope>
    <source>
        <strain evidence="3 4">TWF694</strain>
    </source>
</reference>
<dbReference type="InterPro" id="IPR029052">
    <property type="entry name" value="Metallo-depent_PP-like"/>
</dbReference>
<dbReference type="EMBL" id="JAVHJO010000004">
    <property type="protein sequence ID" value="KAK6541269.1"/>
    <property type="molecule type" value="Genomic_DNA"/>
</dbReference>
<dbReference type="AlphaFoldDB" id="A0AAV9XGP1"/>
<dbReference type="Gene3D" id="3.60.21.70">
    <property type="entry name" value="PhoD-like phosphatase"/>
    <property type="match status" value="1"/>
</dbReference>
<keyword evidence="1" id="KW-0472">Membrane</keyword>
<feature type="transmembrane region" description="Helical" evidence="1">
    <location>
        <begin position="46"/>
        <end position="68"/>
    </location>
</feature>
<feature type="transmembrane region" description="Helical" evidence="1">
    <location>
        <begin position="127"/>
        <end position="156"/>
    </location>
</feature>
<evidence type="ECO:0000313" key="4">
    <source>
        <dbReference type="Proteomes" id="UP001365542"/>
    </source>
</evidence>
<keyword evidence="4" id="KW-1185">Reference proteome</keyword>
<dbReference type="InterPro" id="IPR018946">
    <property type="entry name" value="PhoD-like_MPP"/>
</dbReference>
<comment type="caution">
    <text evidence="3">The sequence shown here is derived from an EMBL/GenBank/DDBJ whole genome shotgun (WGS) entry which is preliminary data.</text>
</comment>
<protein>
    <recommendedName>
        <fullName evidence="2">PhoD-like phosphatase metallophosphatase domain-containing protein</fullName>
    </recommendedName>
</protein>
<accession>A0AAV9XGP1</accession>
<gene>
    <name evidence="3" type="ORF">TWF694_008632</name>
</gene>
<dbReference type="CDD" id="cd07389">
    <property type="entry name" value="MPP_PhoD"/>
    <property type="match status" value="1"/>
</dbReference>
<dbReference type="SUPFAM" id="SSF56300">
    <property type="entry name" value="Metallo-dependent phosphatases"/>
    <property type="match status" value="1"/>
</dbReference>
<proteinExistence type="predicted"/>
<keyword evidence="1" id="KW-1133">Transmembrane helix</keyword>